<organism evidence="2">
    <name type="scientific">Lacrimispora sp. BS-2</name>
    <dbReference type="NCBI Taxonomy" id="3151850"/>
    <lineage>
        <taxon>Bacteria</taxon>
        <taxon>Bacillati</taxon>
        <taxon>Bacillota</taxon>
        <taxon>Clostridia</taxon>
        <taxon>Lachnospirales</taxon>
        <taxon>Lachnospiraceae</taxon>
        <taxon>Lacrimispora</taxon>
    </lineage>
</organism>
<dbReference type="EMBL" id="CP157940">
    <property type="protein sequence ID" value="XBS52633.1"/>
    <property type="molecule type" value="Genomic_DNA"/>
</dbReference>
<evidence type="ECO:0000256" key="1">
    <source>
        <dbReference type="SAM" id="Phobius"/>
    </source>
</evidence>
<evidence type="ECO:0000313" key="2">
    <source>
        <dbReference type="EMBL" id="XBS52633.1"/>
    </source>
</evidence>
<gene>
    <name evidence="2" type="ORF">ABFV83_12370</name>
</gene>
<protein>
    <submittedName>
        <fullName evidence="2">Uncharacterized protein</fullName>
    </submittedName>
</protein>
<dbReference type="AlphaFoldDB" id="A0AAU7PK20"/>
<reference evidence="2" key="1">
    <citation type="submission" date="2024-06" db="EMBL/GenBank/DDBJ databases">
        <title>Lacrimispora cavernae sp. nov., a novel anaerobe isolated from bat guano pile inside a cave.</title>
        <authorList>
            <person name="Miller S.L."/>
            <person name="Lu N."/>
            <person name="King J."/>
            <person name="Sankaranarayanan K."/>
            <person name="Lawson P.A."/>
        </authorList>
    </citation>
    <scope>NUCLEOTIDE SEQUENCE</scope>
    <source>
        <strain evidence="2">BS-2</strain>
    </source>
</reference>
<feature type="transmembrane region" description="Helical" evidence="1">
    <location>
        <begin position="6"/>
        <end position="26"/>
    </location>
</feature>
<name>A0AAU7PK20_9FIRM</name>
<proteinExistence type="predicted"/>
<sequence>MKKTVIIVILILLAVMIIVFYTLNTLNLAESAKKRTYDEIIERLTEEKQASDKALAELQVEQQKSDKDKDILKSQLCKNAAYEMFYGEWEVTDHIYVDPTPFRGIHYSEYEVEEQKASILKGISTKTIQFTQKNIVINGNEMIENIRYKYSIFPATDNYHLHFEMTLKDIGLTKAEGNYFVYVEVETASDESFGVSSFFVKDENTLIVYRGHYCVEYTRISYDGGSEEPVIISG</sequence>
<keyword evidence="1" id="KW-0812">Transmembrane</keyword>
<accession>A0AAU7PK20</accession>
<dbReference type="RefSeq" id="WP_349944221.1">
    <property type="nucleotide sequence ID" value="NZ_CP157940.1"/>
</dbReference>
<keyword evidence="1" id="KW-0472">Membrane</keyword>
<keyword evidence="1" id="KW-1133">Transmembrane helix</keyword>